<dbReference type="InterPro" id="IPR003864">
    <property type="entry name" value="CSC1/OSCA1-like_7TM"/>
</dbReference>
<dbReference type="PANTHER" id="PTHR13018">
    <property type="entry name" value="PROBABLE MEMBRANE PROTEIN DUF221-RELATED"/>
    <property type="match status" value="1"/>
</dbReference>
<feature type="transmembrane region" description="Helical" evidence="8">
    <location>
        <begin position="1232"/>
        <end position="1258"/>
    </location>
</feature>
<gene>
    <name evidence="13" type="ORF">AK812_SmicGene5945</name>
</gene>
<feature type="transmembrane region" description="Helical" evidence="8">
    <location>
        <begin position="1173"/>
        <end position="1193"/>
    </location>
</feature>
<evidence type="ECO:0000259" key="10">
    <source>
        <dbReference type="Pfam" id="PF02714"/>
    </source>
</evidence>
<evidence type="ECO:0000256" key="7">
    <source>
        <dbReference type="SAM" id="MobiDB-lite"/>
    </source>
</evidence>
<feature type="chain" id="PRO_5013203596" evidence="9">
    <location>
        <begin position="21"/>
        <end position="1435"/>
    </location>
</feature>
<evidence type="ECO:0000259" key="11">
    <source>
        <dbReference type="Pfam" id="PF13967"/>
    </source>
</evidence>
<feature type="compositionally biased region" description="Pro residues" evidence="7">
    <location>
        <begin position="1364"/>
        <end position="1373"/>
    </location>
</feature>
<dbReference type="Proteomes" id="UP000186817">
    <property type="component" value="Unassembled WGS sequence"/>
</dbReference>
<feature type="region of interest" description="Disordered" evidence="7">
    <location>
        <begin position="1408"/>
        <end position="1435"/>
    </location>
</feature>
<dbReference type="PANTHER" id="PTHR13018:SF5">
    <property type="entry name" value="RE44586P"/>
    <property type="match status" value="1"/>
</dbReference>
<organism evidence="13 14">
    <name type="scientific">Symbiodinium microadriaticum</name>
    <name type="common">Dinoflagellate</name>
    <name type="synonym">Zooxanthella microadriatica</name>
    <dbReference type="NCBI Taxonomy" id="2951"/>
    <lineage>
        <taxon>Eukaryota</taxon>
        <taxon>Sar</taxon>
        <taxon>Alveolata</taxon>
        <taxon>Dinophyceae</taxon>
        <taxon>Suessiales</taxon>
        <taxon>Symbiodiniaceae</taxon>
        <taxon>Symbiodinium</taxon>
    </lineage>
</organism>
<evidence type="ECO:0000256" key="5">
    <source>
        <dbReference type="ARBA" id="ARBA00022989"/>
    </source>
</evidence>
<reference evidence="13 14" key="1">
    <citation type="submission" date="2016-02" db="EMBL/GenBank/DDBJ databases">
        <title>Genome analysis of coral dinoflagellate symbionts highlights evolutionary adaptations to a symbiotic lifestyle.</title>
        <authorList>
            <person name="Aranda M."/>
            <person name="Li Y."/>
            <person name="Liew Y.J."/>
            <person name="Baumgarten S."/>
            <person name="Simakov O."/>
            <person name="Wilson M."/>
            <person name="Piel J."/>
            <person name="Ashoor H."/>
            <person name="Bougouffa S."/>
            <person name="Bajic V.B."/>
            <person name="Ryu T."/>
            <person name="Ravasi T."/>
            <person name="Bayer T."/>
            <person name="Micklem G."/>
            <person name="Kim H."/>
            <person name="Bhak J."/>
            <person name="Lajeunesse T.C."/>
            <person name="Voolstra C.R."/>
        </authorList>
    </citation>
    <scope>NUCLEOTIDE SEQUENCE [LARGE SCALE GENOMIC DNA]</scope>
    <source>
        <strain evidence="13 14">CCMP2467</strain>
    </source>
</reference>
<keyword evidence="5 8" id="KW-1133">Transmembrane helix</keyword>
<evidence type="ECO:0000256" key="6">
    <source>
        <dbReference type="ARBA" id="ARBA00023136"/>
    </source>
</evidence>
<dbReference type="Pfam" id="PF13967">
    <property type="entry name" value="RSN1_TM"/>
    <property type="match status" value="1"/>
</dbReference>
<evidence type="ECO:0000256" key="8">
    <source>
        <dbReference type="SAM" id="Phobius"/>
    </source>
</evidence>
<dbReference type="GO" id="GO:0005886">
    <property type="term" value="C:plasma membrane"/>
    <property type="evidence" value="ECO:0007669"/>
    <property type="project" value="TreeGrafter"/>
</dbReference>
<feature type="region of interest" description="Disordered" evidence="7">
    <location>
        <begin position="613"/>
        <end position="633"/>
    </location>
</feature>
<feature type="transmembrane region" description="Helical" evidence="8">
    <location>
        <begin position="1033"/>
        <end position="1055"/>
    </location>
</feature>
<dbReference type="Pfam" id="PF14703">
    <property type="entry name" value="PHM7_cyt"/>
    <property type="match status" value="1"/>
</dbReference>
<keyword evidence="3" id="KW-0813">Transport</keyword>
<feature type="transmembrane region" description="Helical" evidence="8">
    <location>
        <begin position="1124"/>
        <end position="1144"/>
    </location>
</feature>
<dbReference type="InterPro" id="IPR032880">
    <property type="entry name" value="CSC1/OSCA1-like_N"/>
</dbReference>
<feature type="transmembrane region" description="Helical" evidence="8">
    <location>
        <begin position="831"/>
        <end position="849"/>
    </location>
</feature>
<evidence type="ECO:0000256" key="2">
    <source>
        <dbReference type="ARBA" id="ARBA00007779"/>
    </source>
</evidence>
<feature type="transmembrane region" description="Helical" evidence="8">
    <location>
        <begin position="698"/>
        <end position="722"/>
    </location>
</feature>
<feature type="domain" description="CSC1/OSCA1-like cytosolic" evidence="12">
    <location>
        <begin position="873"/>
        <end position="1018"/>
    </location>
</feature>
<evidence type="ECO:0000256" key="9">
    <source>
        <dbReference type="SAM" id="SignalP"/>
    </source>
</evidence>
<evidence type="ECO:0000313" key="14">
    <source>
        <dbReference type="Proteomes" id="UP000186817"/>
    </source>
</evidence>
<feature type="domain" description="CSC1/OSCA1-like N-terminal transmembrane" evidence="11">
    <location>
        <begin position="700"/>
        <end position="850"/>
    </location>
</feature>
<keyword evidence="14" id="KW-1185">Reference proteome</keyword>
<dbReference type="InterPro" id="IPR027815">
    <property type="entry name" value="CSC1/OSCA1-like_cyt"/>
</dbReference>
<comment type="subcellular location">
    <subcellularLocation>
        <location evidence="1">Membrane</location>
        <topology evidence="1">Multi-pass membrane protein</topology>
    </subcellularLocation>
</comment>
<comment type="similarity">
    <text evidence="2">Belongs to the CSC1 (TC 1.A.17) family.</text>
</comment>
<sequence>MARALRPFVLALGLVAGGSQLFVCGPWRTPVCRRRVAQQSESSEPNGPESPEDVLAKSLPFLTDESLIADDISYEGLLATCQGRESYLSAMRDWQQLVPERLEDFKVLSLESWRLNPGVVTARWSIAFVAPLPPSWKLRELPPDAPLLPGAKVRVETQLVAEMTLNSEGKVVRHEEAISAGYEILDAIARYELLTARRREADPITWYWQVLKDTTMEEMAVRSGQMATPEFVHGIASGAPVPLKGAAVLPVTLLEGKTPEEARAGPEIFVRCKIAARGSRSLGARTTPESGGTDRELLRYSGSVQSSADGSLTEAVFPVDCGVEAVPGLWTTGAAEGFVLLAAQELDYTLEPGDVVAEVRSGLVETAACDCGAFLSPGEDGPCETCGVAKAPELSEGCFSCGSGERTAMRSYQGCCSCSRTRGRRSACTRVGVFSVLAAVTALFGGGSYECPVEDPSVVTFLGGIPEENSWWDVKTCQRSPLSSFFGETVPSDLTTFKVVLEPMRRTPTSFDLQKFFASPKGMACSAKLAAAVTKAVIGPVEVFVPSLPVYRTYIFRPRGEIPMHRVGRLGLLLTGLVAANVSEPSAPREECLDDQSEAQVELIQTSSLLERRSESKDVRAPEDVSEDYRDPADSLSASSFVALASEEARRSLIGELLSRDVEAHLQDSLLWASANSTTTTTSSSTVVSPVGNSEGDLVAFLAALGVSVGVSLLFCCFFTCCRQRYALVYAQKAETPGSHGMQPPDITGFCSWAVESWRLPVEEVANHANLDHGMFVQFCDAATMCLLSTGIPSILILCPLHFFAGGNAAGSDNLSRVGFANVVKGSPLTWVHPFFVWYTVIVTQAFLLRAQRGFVQKRFQWLRTMPEPRANSVLLHNIPPELRQEASLREYLEKQIFGAEGSRQVVRSLYFLKDTSELEPFLKQRHRLLQDHQRMVQASEHERRQAVLNAEVKKVDAQLLKQQAIIERSDEYNQDTAFVTFELRHDAVIVLKLFADGRGGEDLLAELPPDPDDVIWTDLLASARLQWLGDTLGVFLLLLAFIVMIPLVAVIAGLSSEKSLEAQDPNFAAFIKNNPAVPIFWNGLLGPFSLNLVMSFLPAVLALILGSFFILKARGWLQFRIQQWYYMFLLLLVLFVTSVGTALSSTLDYLVKNPIEIPSILAQTFPTCTHFYMNYVGLQISVHTLALTRLFVLIKFMFYRCFYEDLTALQRAEPEDQEYHGMGSRSARLTLLYVLALVFSTLCPLITLLGAVSFGVARVVYTYLFVYAETLKPDLGGLFWQRQLNHAQQGTFLYIALMTAVLLQRAPTPWPGMICASSAVFMGFSYYTFLNRFRWEQLQFSEVPSKGAMGGPPATYGHYKQPQLPPPPPPAPKNDLLTRAVTSMRQRLDPCGFGGYDDEDVRGARQLRRSKTAAEGRASAAAQMEYQRTRTTTE</sequence>
<dbReference type="Pfam" id="PF02714">
    <property type="entry name" value="RSN1_7TM"/>
    <property type="match status" value="1"/>
</dbReference>
<evidence type="ECO:0000313" key="13">
    <source>
        <dbReference type="EMBL" id="OLQ10367.1"/>
    </source>
</evidence>
<dbReference type="GO" id="GO:0005227">
    <property type="term" value="F:calcium-activated cation channel activity"/>
    <property type="evidence" value="ECO:0007669"/>
    <property type="project" value="InterPro"/>
</dbReference>
<evidence type="ECO:0000256" key="4">
    <source>
        <dbReference type="ARBA" id="ARBA00022692"/>
    </source>
</evidence>
<feature type="transmembrane region" description="Helical" evidence="8">
    <location>
        <begin position="785"/>
        <end position="805"/>
    </location>
</feature>
<feature type="transmembrane region" description="Helical" evidence="8">
    <location>
        <begin position="1311"/>
        <end position="1331"/>
    </location>
</feature>
<feature type="transmembrane region" description="Helical" evidence="8">
    <location>
        <begin position="1089"/>
        <end position="1112"/>
    </location>
</feature>
<evidence type="ECO:0000256" key="1">
    <source>
        <dbReference type="ARBA" id="ARBA00004141"/>
    </source>
</evidence>
<feature type="signal peptide" evidence="9">
    <location>
        <begin position="1"/>
        <end position="20"/>
    </location>
</feature>
<name>A0A1Q9ESH3_SYMMI</name>
<keyword evidence="4 8" id="KW-0812">Transmembrane</keyword>
<evidence type="ECO:0000256" key="3">
    <source>
        <dbReference type="ARBA" id="ARBA00022448"/>
    </source>
</evidence>
<dbReference type="OrthoDB" id="1689567at2759"/>
<dbReference type="InterPro" id="IPR045122">
    <property type="entry name" value="Csc1-like"/>
</dbReference>
<keyword evidence="6 8" id="KW-0472">Membrane</keyword>
<evidence type="ECO:0000259" key="12">
    <source>
        <dbReference type="Pfam" id="PF14703"/>
    </source>
</evidence>
<dbReference type="EMBL" id="LSRX01000080">
    <property type="protein sequence ID" value="OLQ10367.1"/>
    <property type="molecule type" value="Genomic_DNA"/>
</dbReference>
<feature type="region of interest" description="Disordered" evidence="7">
    <location>
        <begin position="1350"/>
        <end position="1376"/>
    </location>
</feature>
<protein>
    <submittedName>
        <fullName evidence="13">Putative membrane protein C24H6.13</fullName>
    </submittedName>
</protein>
<comment type="caution">
    <text evidence="13">The sequence shown here is derived from an EMBL/GenBank/DDBJ whole genome shotgun (WGS) entry which is preliminary data.</text>
</comment>
<feature type="domain" description="CSC1/OSCA1-like 7TM region" evidence="10">
    <location>
        <begin position="1035"/>
        <end position="1302"/>
    </location>
</feature>
<proteinExistence type="inferred from homology"/>
<keyword evidence="9" id="KW-0732">Signal</keyword>
<accession>A0A1Q9ESH3</accession>